<evidence type="ECO:0000313" key="22">
    <source>
        <dbReference type="Proteomes" id="UP000053201"/>
    </source>
</evidence>
<keyword evidence="9 16" id="KW-0862">Zinc</keyword>
<evidence type="ECO:0000313" key="21">
    <source>
        <dbReference type="EMBL" id="KND01058.1"/>
    </source>
</evidence>
<evidence type="ECO:0000256" key="3">
    <source>
        <dbReference type="ARBA" id="ARBA00022485"/>
    </source>
</evidence>
<evidence type="ECO:0000256" key="17">
    <source>
        <dbReference type="SAM" id="MobiDB-lite"/>
    </source>
</evidence>
<dbReference type="InterPro" id="IPR023211">
    <property type="entry name" value="DNA_pol_palm_dom_sf"/>
</dbReference>
<evidence type="ECO:0000256" key="7">
    <source>
        <dbReference type="ARBA" id="ARBA00022723"/>
    </source>
</evidence>
<keyword evidence="16" id="KW-0863">Zinc-finger</keyword>
<dbReference type="Pfam" id="PF00136">
    <property type="entry name" value="DNA_pol_B"/>
    <property type="match status" value="1"/>
</dbReference>
<keyword evidence="11 16" id="KW-0239">DNA-directed DNA polymerase</keyword>
<proteinExistence type="inferred from homology"/>
<dbReference type="GO" id="GO:0045004">
    <property type="term" value="P:DNA replication proofreading"/>
    <property type="evidence" value="ECO:0007669"/>
    <property type="project" value="TreeGrafter"/>
</dbReference>
<dbReference type="OrthoDB" id="2414538at2759"/>
<keyword evidence="14 16" id="KW-0238">DNA-binding</keyword>
<dbReference type="PRINTS" id="PR00106">
    <property type="entry name" value="DNAPOLB"/>
</dbReference>
<keyword evidence="6" id="KW-0540">Nuclease</keyword>
<dbReference type="Gene3D" id="1.10.287.690">
    <property type="entry name" value="Helix hairpin bin"/>
    <property type="match status" value="1"/>
</dbReference>
<dbReference type="InterPro" id="IPR012337">
    <property type="entry name" value="RNaseH-like_sf"/>
</dbReference>
<feature type="compositionally biased region" description="Polar residues" evidence="17">
    <location>
        <begin position="333"/>
        <end position="342"/>
    </location>
</feature>
<dbReference type="STRING" id="645134.A0A0L0HJ53"/>
<evidence type="ECO:0000256" key="11">
    <source>
        <dbReference type="ARBA" id="ARBA00022932"/>
    </source>
</evidence>
<dbReference type="AlphaFoldDB" id="A0A0L0HJ53"/>
<protein>
    <recommendedName>
        <fullName evidence="16">DNA polymerase</fullName>
        <ecNumber evidence="16">2.7.7.7</ecNumber>
    </recommendedName>
</protein>
<keyword evidence="8" id="KW-0378">Hydrolase</keyword>
<dbReference type="GO" id="GO:0003677">
    <property type="term" value="F:DNA binding"/>
    <property type="evidence" value="ECO:0007669"/>
    <property type="project" value="UniProtKB-KW"/>
</dbReference>
<evidence type="ECO:0000259" key="19">
    <source>
        <dbReference type="Pfam" id="PF03104"/>
    </source>
</evidence>
<dbReference type="OMA" id="CQESERE"/>
<dbReference type="Gene3D" id="3.30.420.10">
    <property type="entry name" value="Ribonuclease H-like superfamily/Ribonuclease H"/>
    <property type="match status" value="1"/>
</dbReference>
<dbReference type="GeneID" id="27687617"/>
<organism evidence="21 22">
    <name type="scientific">Spizellomyces punctatus (strain DAOM BR117)</name>
    <dbReference type="NCBI Taxonomy" id="645134"/>
    <lineage>
        <taxon>Eukaryota</taxon>
        <taxon>Fungi</taxon>
        <taxon>Fungi incertae sedis</taxon>
        <taxon>Chytridiomycota</taxon>
        <taxon>Chytridiomycota incertae sedis</taxon>
        <taxon>Chytridiomycetes</taxon>
        <taxon>Spizellomycetales</taxon>
        <taxon>Spizellomycetaceae</taxon>
        <taxon>Spizellomyces</taxon>
    </lineage>
</organism>
<dbReference type="PANTHER" id="PTHR10322:SF35">
    <property type="entry name" value="DNA-DIRECTED DNA POLYMERASE"/>
    <property type="match status" value="1"/>
</dbReference>
<comment type="subcellular location">
    <subcellularLocation>
        <location evidence="16">Nucleus</location>
    </subcellularLocation>
</comment>
<dbReference type="Gene3D" id="3.90.1600.10">
    <property type="entry name" value="Palm domain of DNA polymerase"/>
    <property type="match status" value="1"/>
</dbReference>
<dbReference type="RefSeq" id="XP_016609097.1">
    <property type="nucleotide sequence ID" value="XM_016752397.1"/>
</dbReference>
<dbReference type="InterPro" id="IPR042087">
    <property type="entry name" value="DNA_pol_B_thumb"/>
</dbReference>
<dbReference type="InterPro" id="IPR006133">
    <property type="entry name" value="DNA-dir_DNA_pol_B_exonuc"/>
</dbReference>
<dbReference type="GO" id="GO:0008270">
    <property type="term" value="F:zinc ion binding"/>
    <property type="evidence" value="ECO:0007669"/>
    <property type="project" value="UniProtKB-KW"/>
</dbReference>
<keyword evidence="12 16" id="KW-0408">Iron</keyword>
<keyword evidence="4 16" id="KW-0808">Transferase</keyword>
<dbReference type="VEuPathDB" id="FungiDB:SPPG_04150"/>
<comment type="catalytic activity">
    <reaction evidence="15 16">
        <text>DNA(n) + a 2'-deoxyribonucleoside 5'-triphosphate = DNA(n+1) + diphosphate</text>
        <dbReference type="Rhea" id="RHEA:22508"/>
        <dbReference type="Rhea" id="RHEA-COMP:17339"/>
        <dbReference type="Rhea" id="RHEA-COMP:17340"/>
        <dbReference type="ChEBI" id="CHEBI:33019"/>
        <dbReference type="ChEBI" id="CHEBI:61560"/>
        <dbReference type="ChEBI" id="CHEBI:173112"/>
        <dbReference type="EC" id="2.7.7.7"/>
    </reaction>
</comment>
<evidence type="ECO:0000259" key="20">
    <source>
        <dbReference type="Pfam" id="PF14260"/>
    </source>
</evidence>
<dbReference type="SUPFAM" id="SSF56672">
    <property type="entry name" value="DNA/RNA polymerases"/>
    <property type="match status" value="1"/>
</dbReference>
<keyword evidence="10" id="KW-0269">Exonuclease</keyword>
<dbReference type="PANTHER" id="PTHR10322">
    <property type="entry name" value="DNA POLYMERASE CATALYTIC SUBUNIT"/>
    <property type="match status" value="1"/>
</dbReference>
<feature type="domain" description="DNA-directed DNA polymerase family B multifunctional" evidence="18">
    <location>
        <begin position="577"/>
        <end position="1026"/>
    </location>
</feature>
<dbReference type="GO" id="GO:0043625">
    <property type="term" value="C:delta DNA polymerase complex"/>
    <property type="evidence" value="ECO:0007669"/>
    <property type="project" value="TreeGrafter"/>
</dbReference>
<dbReference type="InterPro" id="IPR017964">
    <property type="entry name" value="DNA-dir_DNA_pol_B_CS"/>
</dbReference>
<dbReference type="SUPFAM" id="SSF53098">
    <property type="entry name" value="Ribonuclease H-like"/>
    <property type="match status" value="1"/>
</dbReference>
<evidence type="ECO:0000256" key="8">
    <source>
        <dbReference type="ARBA" id="ARBA00022801"/>
    </source>
</evidence>
<evidence type="ECO:0000256" key="14">
    <source>
        <dbReference type="ARBA" id="ARBA00023125"/>
    </source>
</evidence>
<dbReference type="eggNOG" id="KOG0969">
    <property type="taxonomic scope" value="Eukaryota"/>
</dbReference>
<evidence type="ECO:0000256" key="15">
    <source>
        <dbReference type="ARBA" id="ARBA00049244"/>
    </source>
</evidence>
<evidence type="ECO:0000256" key="4">
    <source>
        <dbReference type="ARBA" id="ARBA00022679"/>
    </source>
</evidence>
<feature type="compositionally biased region" description="Polar residues" evidence="17">
    <location>
        <begin position="313"/>
        <end position="326"/>
    </location>
</feature>
<gene>
    <name evidence="21" type="ORF">SPPG_04150</name>
</gene>
<evidence type="ECO:0000259" key="18">
    <source>
        <dbReference type="Pfam" id="PF00136"/>
    </source>
</evidence>
<dbReference type="EMBL" id="KQ257455">
    <property type="protein sequence ID" value="KND01058.1"/>
    <property type="molecule type" value="Genomic_DNA"/>
</dbReference>
<evidence type="ECO:0000256" key="5">
    <source>
        <dbReference type="ARBA" id="ARBA00022695"/>
    </source>
</evidence>
<dbReference type="Pfam" id="PF03104">
    <property type="entry name" value="DNA_pol_B_exo1"/>
    <property type="match status" value="1"/>
</dbReference>
<dbReference type="GO" id="GO:0000166">
    <property type="term" value="F:nucleotide binding"/>
    <property type="evidence" value="ECO:0007669"/>
    <property type="project" value="InterPro"/>
</dbReference>
<evidence type="ECO:0000256" key="6">
    <source>
        <dbReference type="ARBA" id="ARBA00022722"/>
    </source>
</evidence>
<keyword evidence="5 16" id="KW-0548">Nucleotidyltransferase</keyword>
<keyword evidence="7 16" id="KW-0479">Metal-binding</keyword>
<dbReference type="GO" id="GO:0006287">
    <property type="term" value="P:base-excision repair, gap-filling"/>
    <property type="evidence" value="ECO:0007669"/>
    <property type="project" value="TreeGrafter"/>
</dbReference>
<feature type="region of interest" description="Disordered" evidence="17">
    <location>
        <begin position="311"/>
        <end position="346"/>
    </location>
</feature>
<sequence length="1165" mass="131823">MSNLNFFKRRKSSTGTGLGAPPAKRTRVEERPSESLNGNRDAPVEFPEFERGAYEPDESQDILFQLLECEDASKDSFPSANPIPSASSPLIRLFGCTPTGHSICVFLTDFYPYLYFPITPNFTNDDIPAFLDVLAPHISKITITSTEIIQDVVPLMYYRDAVQRDNEPARYSSFLKLQVQEPVMVGRLAKILEGADELEGVKEWFGKGKLYDVTVYEWNLTAEMRVMVDTGMVGGGWVAISGNKYRHVQQSHQRSSRCQIQVICRAADLAPATAHEPMADDTLAAKSDNRHGEIAPLRVLCMLATNLIDEYPDSNTKNHSPKPQATRSKKRNASNTPSTPSQPIAPHSITGFISCLTTTSHTLTASSNDTTLIFAHSTTPERIRSPSNSQTTRVLMYPTERAMLSAFQSFLNTYDPDVVTGYDVSEQIMGLMDRAERLKVPKWGYLGRLPHLKAKGSRKQIYGAGWVRAQRRMAGTSNREFKILELTGRIVLDMRQIIERDERLRTYSFAEAIQLQLQTSKEVLSTPTLTALWLESPETRRRVVDYLNRDVRLCMQLVRKSAALISYLEMARVTGLNISDTFHRGQMIRFWSQLFRYCKKIKTVIPTRTDRNEGQMTEGPLNIAPVAQYNTKDPIAVLDFRSLYPSIIIAHNLSYDTLLMADDRSQLEETDYEKGLGPIEAWFVKSHLKKGVVPAILEHFLDERRKVKKRMEETTDPTMKIVLHGRQQALKVSANAIYGFTGARESKLQCLPIAETTILYGATMLGDLIKEIEKTFTKANGFAVDCKVVYGDTDSVFVQMSDTSVQDAIEYGKQIAKKMSELWPDPIQLEFEKVYFPYILINRKRYAGLQWTRPDKPDKIDAKGIESQRRDSIPLLGTLMTNVLEILFPRGKTNNRELLTDCINEEERQSHITTAAEYVRWCIGRILKGEYDIGEFIATKGLWLGTETEDYQAKQIHVELVERIRKRQPWRTFQDGERIPFVYTTGGTKGHEKSEDPLYALQNGLGLDYLYYVRHQIENQLTRIFELLLPPSQVTALFTGDHTRVGAGKPEGAAKGIATFFQTPTTASCLGCRKKVPVDRAVCDDCVPLIPSIYHRLVTISNDIQRRNVALHAICRQAQGSRAWPVLCENSDSDIFWKRAKAVRDQERAAADVLRLEADPNWLAG</sequence>
<feature type="region of interest" description="Disordered" evidence="17">
    <location>
        <begin position="1"/>
        <end position="48"/>
    </location>
</feature>
<dbReference type="InterPro" id="IPR043502">
    <property type="entry name" value="DNA/RNA_pol_sf"/>
</dbReference>
<evidence type="ECO:0000256" key="13">
    <source>
        <dbReference type="ARBA" id="ARBA00023014"/>
    </source>
</evidence>
<dbReference type="InterPro" id="IPR025687">
    <property type="entry name" value="Znf-C4pol"/>
</dbReference>
<dbReference type="Gene3D" id="1.10.132.60">
    <property type="entry name" value="DNA polymerase family B, C-terminal domain"/>
    <property type="match status" value="1"/>
</dbReference>
<dbReference type="GO" id="GO:0006297">
    <property type="term" value="P:nucleotide-excision repair, DNA gap filling"/>
    <property type="evidence" value="ECO:0007669"/>
    <property type="project" value="TreeGrafter"/>
</dbReference>
<keyword evidence="13 16" id="KW-0411">Iron-sulfur</keyword>
<name>A0A0L0HJ53_SPIPD</name>
<evidence type="ECO:0000256" key="16">
    <source>
        <dbReference type="RuleBase" id="RU000442"/>
    </source>
</evidence>
<dbReference type="InterPro" id="IPR050240">
    <property type="entry name" value="DNA_pol_type-B"/>
</dbReference>
<keyword evidence="16" id="KW-0539">Nucleus</keyword>
<dbReference type="GO" id="GO:0051539">
    <property type="term" value="F:4 iron, 4 sulfur cluster binding"/>
    <property type="evidence" value="ECO:0007669"/>
    <property type="project" value="UniProtKB-KW"/>
</dbReference>
<keyword evidence="3 16" id="KW-0004">4Fe-4S</keyword>
<evidence type="ECO:0000256" key="9">
    <source>
        <dbReference type="ARBA" id="ARBA00022833"/>
    </source>
</evidence>
<dbReference type="SMART" id="SM00486">
    <property type="entry name" value="POLBc"/>
    <property type="match status" value="1"/>
</dbReference>
<dbReference type="InterPro" id="IPR036397">
    <property type="entry name" value="RNaseH_sf"/>
</dbReference>
<dbReference type="InterPro" id="IPR006134">
    <property type="entry name" value="DNA-dir_DNA_pol_B_multi_dom"/>
</dbReference>
<dbReference type="Pfam" id="PF14260">
    <property type="entry name" value="zf-C4pol"/>
    <property type="match status" value="1"/>
</dbReference>
<dbReference type="GO" id="GO:0008296">
    <property type="term" value="F:3'-5'-DNA exonuclease activity"/>
    <property type="evidence" value="ECO:0007669"/>
    <property type="project" value="TreeGrafter"/>
</dbReference>
<evidence type="ECO:0000256" key="12">
    <source>
        <dbReference type="ARBA" id="ARBA00023004"/>
    </source>
</evidence>
<accession>A0A0L0HJ53</accession>
<feature type="domain" description="C4-type zinc-finger of DNA polymerase delta" evidence="20">
    <location>
        <begin position="1069"/>
        <end position="1139"/>
    </location>
</feature>
<comment type="cofactor">
    <cofactor evidence="1 16">
        <name>[4Fe-4S] cluster</name>
        <dbReference type="ChEBI" id="CHEBI:49883"/>
    </cofactor>
</comment>
<dbReference type="EC" id="2.7.7.7" evidence="16"/>
<evidence type="ECO:0000256" key="2">
    <source>
        <dbReference type="ARBA" id="ARBA00005755"/>
    </source>
</evidence>
<dbReference type="GO" id="GO:0003887">
    <property type="term" value="F:DNA-directed DNA polymerase activity"/>
    <property type="evidence" value="ECO:0007669"/>
    <property type="project" value="UniProtKB-KW"/>
</dbReference>
<keyword evidence="16" id="KW-0235">DNA replication</keyword>
<dbReference type="InterPro" id="IPR006172">
    <property type="entry name" value="DNA-dir_DNA_pol_B"/>
</dbReference>
<dbReference type="PROSITE" id="PS00116">
    <property type="entry name" value="DNA_POLYMERASE_B"/>
    <property type="match status" value="1"/>
</dbReference>
<dbReference type="Proteomes" id="UP000053201">
    <property type="component" value="Unassembled WGS sequence"/>
</dbReference>
<evidence type="ECO:0000256" key="10">
    <source>
        <dbReference type="ARBA" id="ARBA00022839"/>
    </source>
</evidence>
<dbReference type="Gene3D" id="3.30.342.10">
    <property type="entry name" value="DNA Polymerase, chain B, domain 1"/>
    <property type="match status" value="1"/>
</dbReference>
<reference evidence="21 22" key="1">
    <citation type="submission" date="2009-08" db="EMBL/GenBank/DDBJ databases">
        <title>The Genome Sequence of Spizellomyces punctatus strain DAOM BR117.</title>
        <authorList>
            <consortium name="The Broad Institute Genome Sequencing Platform"/>
            <person name="Russ C."/>
            <person name="Cuomo C."/>
            <person name="Shea T."/>
            <person name="Young S.K."/>
            <person name="Zeng Q."/>
            <person name="Koehrsen M."/>
            <person name="Haas B."/>
            <person name="Borodovsky M."/>
            <person name="Guigo R."/>
            <person name="Alvarado L."/>
            <person name="Berlin A."/>
            <person name="Bochicchio J."/>
            <person name="Borenstein D."/>
            <person name="Chapman S."/>
            <person name="Chen Z."/>
            <person name="Engels R."/>
            <person name="Freedman E."/>
            <person name="Gellesch M."/>
            <person name="Goldberg J."/>
            <person name="Griggs A."/>
            <person name="Gujja S."/>
            <person name="Heiman D."/>
            <person name="Hepburn T."/>
            <person name="Howarth C."/>
            <person name="Jen D."/>
            <person name="Larson L."/>
            <person name="Lewis B."/>
            <person name="Mehta T."/>
            <person name="Park D."/>
            <person name="Pearson M."/>
            <person name="Roberts A."/>
            <person name="Saif S."/>
            <person name="Shenoy N."/>
            <person name="Sisk P."/>
            <person name="Stolte C."/>
            <person name="Sykes S."/>
            <person name="Thomson T."/>
            <person name="Walk T."/>
            <person name="White J."/>
            <person name="Yandava C."/>
            <person name="Burger G."/>
            <person name="Gray M.W."/>
            <person name="Holland P.W.H."/>
            <person name="King N."/>
            <person name="Lang F.B.F."/>
            <person name="Roger A.J."/>
            <person name="Ruiz-Trillo I."/>
            <person name="Lander E."/>
            <person name="Nusbaum C."/>
        </authorList>
    </citation>
    <scope>NUCLEOTIDE SEQUENCE [LARGE SCALE GENOMIC DNA]</scope>
    <source>
        <strain evidence="21 22">DAOM BR117</strain>
    </source>
</reference>
<keyword evidence="22" id="KW-1185">Reference proteome</keyword>
<feature type="domain" description="DNA-directed DNA polymerase family B exonuclease" evidence="19">
    <location>
        <begin position="379"/>
        <end position="508"/>
    </location>
</feature>
<comment type="similarity">
    <text evidence="2 16">Belongs to the DNA polymerase type-B family.</text>
</comment>
<evidence type="ECO:0000256" key="1">
    <source>
        <dbReference type="ARBA" id="ARBA00001966"/>
    </source>
</evidence>
<dbReference type="InParanoid" id="A0A0L0HJ53"/>